<feature type="transmembrane region" description="Helical" evidence="14">
    <location>
        <begin position="1068"/>
        <end position="1089"/>
    </location>
</feature>
<evidence type="ECO:0000256" key="11">
    <source>
        <dbReference type="ARBA" id="ARBA00022989"/>
    </source>
</evidence>
<feature type="transmembrane region" description="Helical" evidence="14">
    <location>
        <begin position="983"/>
        <end position="1003"/>
    </location>
</feature>
<dbReference type="Pfam" id="PF00122">
    <property type="entry name" value="E1-E2_ATPase"/>
    <property type="match status" value="1"/>
</dbReference>
<accession>A0AAD5L379</accession>
<evidence type="ECO:0000256" key="1">
    <source>
        <dbReference type="ARBA" id="ARBA00004107"/>
    </source>
</evidence>
<evidence type="ECO:0000256" key="12">
    <source>
        <dbReference type="ARBA" id="ARBA00023136"/>
    </source>
</evidence>
<keyword evidence="10 14" id="KW-1278">Translocase</keyword>
<evidence type="ECO:0000313" key="17">
    <source>
        <dbReference type="EMBL" id="KAI9565701.1"/>
    </source>
</evidence>
<keyword evidence="6 14" id="KW-0547">Nucleotide-binding</keyword>
<feature type="transmembrane region" description="Helical" evidence="14">
    <location>
        <begin position="1101"/>
        <end position="1121"/>
    </location>
</feature>
<dbReference type="GO" id="GO:0046872">
    <property type="term" value="F:metal ion binding"/>
    <property type="evidence" value="ECO:0007669"/>
    <property type="project" value="UniProtKB-UniRule"/>
</dbReference>
<evidence type="ECO:0000256" key="6">
    <source>
        <dbReference type="ARBA" id="ARBA00022741"/>
    </source>
</evidence>
<feature type="transmembrane region" description="Helical" evidence="14">
    <location>
        <begin position="959"/>
        <end position="977"/>
    </location>
</feature>
<evidence type="ECO:0000256" key="8">
    <source>
        <dbReference type="ARBA" id="ARBA00022840"/>
    </source>
</evidence>
<dbReference type="EMBL" id="WJBH02000001">
    <property type="protein sequence ID" value="KAI9565701.1"/>
    <property type="molecule type" value="Genomic_DNA"/>
</dbReference>
<dbReference type="InterPro" id="IPR006544">
    <property type="entry name" value="P-type_TPase_V"/>
</dbReference>
<dbReference type="PRINTS" id="PR00119">
    <property type="entry name" value="CATATPASE"/>
</dbReference>
<keyword evidence="3" id="KW-0597">Phosphoprotein</keyword>
<dbReference type="SFLD" id="SFLDF00027">
    <property type="entry name" value="p-type_atpase"/>
    <property type="match status" value="1"/>
</dbReference>
<evidence type="ECO:0000256" key="2">
    <source>
        <dbReference type="ARBA" id="ARBA00006000"/>
    </source>
</evidence>
<comment type="caution">
    <text evidence="17">The sequence shown here is derived from an EMBL/GenBank/DDBJ whole genome shotgun (WGS) entry which is preliminary data.</text>
</comment>
<dbReference type="SUPFAM" id="SSF56784">
    <property type="entry name" value="HAD-like"/>
    <property type="match status" value="1"/>
</dbReference>
<feature type="transmembrane region" description="Helical" evidence="14">
    <location>
        <begin position="438"/>
        <end position="458"/>
    </location>
</feature>
<dbReference type="InterPro" id="IPR059000">
    <property type="entry name" value="ATPase_P-type_domA"/>
</dbReference>
<dbReference type="GO" id="GO:0015203">
    <property type="term" value="F:polyamine transmembrane transporter activity"/>
    <property type="evidence" value="ECO:0007669"/>
    <property type="project" value="TreeGrafter"/>
</dbReference>
<evidence type="ECO:0000259" key="16">
    <source>
        <dbReference type="Pfam" id="PF12409"/>
    </source>
</evidence>
<proteinExistence type="inferred from homology"/>
<evidence type="ECO:0000256" key="9">
    <source>
        <dbReference type="ARBA" id="ARBA00022842"/>
    </source>
</evidence>
<dbReference type="InterPro" id="IPR008250">
    <property type="entry name" value="ATPase_P-typ_transduc_dom_A_sf"/>
</dbReference>
<dbReference type="SFLD" id="SFLDG00002">
    <property type="entry name" value="C1.7:_P-type_atpase_like"/>
    <property type="match status" value="1"/>
</dbReference>
<dbReference type="PANTHER" id="PTHR45630">
    <property type="entry name" value="CATION-TRANSPORTING ATPASE-RELATED"/>
    <property type="match status" value="1"/>
</dbReference>
<dbReference type="FunFam" id="1.20.1110.10:FF:000023">
    <property type="entry name" value="Cation-transporting ATPase"/>
    <property type="match status" value="1"/>
</dbReference>
<dbReference type="InterPro" id="IPR018303">
    <property type="entry name" value="ATPase_P-typ_P_site"/>
</dbReference>
<dbReference type="GO" id="GO:0031902">
    <property type="term" value="C:late endosome membrane"/>
    <property type="evidence" value="ECO:0007669"/>
    <property type="project" value="UniProtKB-SubCell"/>
</dbReference>
<evidence type="ECO:0000256" key="5">
    <source>
        <dbReference type="ARBA" id="ARBA00022723"/>
    </source>
</evidence>
<feature type="domain" description="P-type ATPase A" evidence="15">
    <location>
        <begin position="265"/>
        <end position="385"/>
    </location>
</feature>
<dbReference type="InterPro" id="IPR023299">
    <property type="entry name" value="ATPase_P-typ_cyto_dom_N"/>
</dbReference>
<dbReference type="EC" id="7.2.2.-" evidence="14"/>
<dbReference type="InterPro" id="IPR023298">
    <property type="entry name" value="ATPase_P-typ_TM_dom_sf"/>
</dbReference>
<keyword evidence="5 14" id="KW-0479">Metal-binding</keyword>
<dbReference type="InterPro" id="IPR023214">
    <property type="entry name" value="HAD_sf"/>
</dbReference>
<dbReference type="Gene3D" id="3.40.1110.10">
    <property type="entry name" value="Calcium-transporting ATPase, cytoplasmic domain N"/>
    <property type="match status" value="1"/>
</dbReference>
<feature type="transmembrane region" description="Helical" evidence="14">
    <location>
        <begin position="1024"/>
        <end position="1048"/>
    </location>
</feature>
<sequence length="1235" mass="138666">MIVDTKGYMKLNVKPSSTVIGDGSKEQLIAVGYTRSYIKTFIFHCIALLCIGLPYVLIYWHNVFGIRWQYVRCPIDESQVLVLEDVHGQTYIAKVHQEIVGDYFPDEYSLLSKDDSEREEDSETSKLFEEDSVPYSRYFVHQHVKYLWSKKYQRFQMLTGIEQGIQLCDFHTFEGQSVQVQEAKLQLHGFNTMSVDVKSYWRLLIDEVLNPFYLFEIFSCVVWTVDDYIYYAACIFVVSIVSVGIALYEIRRQSSTLKNMTAAHISSMVTVSRGGEVYENIYASRLVPGDVIVIPPTGFLVPCDAVLVAGTCIVNESVLTGESAPETKTPVPDLDEPYCTDIHKRHTLFCGTQILQTRYYGQDKVLAVVIRTGFTTAKGELVRSILYPKPIGFKFYIDSLKFVLLLFGVALCGITYCVYVYITKGATLWEIIIRACDMLTIVVPPAMPAAMTVGTVYAQSRLRRNGIFCISPPRINVCGKLKLMCFDKTGTLTEGGLEFCGVAPRSKEANVFADLVRDPALQLKQDDPVLVTLAACHTLTRIEGQLIGDPLELEMFKSTQWILEEPGADVTRYDVMTPLVVKPVTRDTFLGVHGFDFAETGFEIPYAVGIVRQFPFSSSLQRMSVVVRTLGSAHMELLCKGSPEMIRTLCLSTTVPDDFAKVLRSYTMRGFRVLALAHRILDRRLTWHQMHRMKRENMECNLKFLGLLVMHNTLKPETTPVIRQLRNANIRCVMVTGDNLLTAINVGRDCDMLPVGEKVILVTATPPKGTTRASITYSLAEMYERDVDESGVLSSSESDVMFTESWPDSVFQPMENISRMWRRQALVSDAERGLDSNHLTPRLHLALGGKTLDVIRKHFPHLLQRILVRATILARMTPDQKTKVVEELQELGYAVGFCGDGANDCGALKAAHVGISLSDAEASVAAPFTAKAGNISCVPTIVREGRCALVTSFGVFKYMALYSLIQFISVLILYSLRTTLGDYMFLYHDLFITTTVAVLMGHTDPYPNLVVHRPRGSLLTSSNMLSLVMQIALTAAIQLGALLLLMLQPWYHPIHPDGDEVIIPCWEVTVIFSISSFQYLILALAFSYGPPYRQPFYTNKLFLFALIVLTAFSLVLTLLPIGPLADFFQVMGINVNPFHWYSEDDSGIPIGSTRSDEDDNMYLFRSCLILLVILHTTVALCIENLVAEYESSQRPANHPRNSEPKNKYKKVEQELALEKDWPPLGQASTSEILSL</sequence>
<keyword evidence="11 14" id="KW-1133">Transmembrane helix</keyword>
<dbReference type="Gene3D" id="3.40.50.1000">
    <property type="entry name" value="HAD superfamily/HAD-like"/>
    <property type="match status" value="1"/>
</dbReference>
<keyword evidence="12 14" id="KW-0472">Membrane</keyword>
<comment type="subcellular location">
    <subcellularLocation>
        <location evidence="1">Late endosome membrane</location>
        <topology evidence="1">Multi-pass membrane protein</topology>
    </subcellularLocation>
    <subcellularLocation>
        <location evidence="14">Membrane</location>
        <topology evidence="14">Multi-pass membrane protein</topology>
    </subcellularLocation>
</comment>
<dbReference type="InterPro" id="IPR001757">
    <property type="entry name" value="P_typ_ATPase"/>
</dbReference>
<keyword evidence="9 14" id="KW-0460">Magnesium</keyword>
<dbReference type="Pfam" id="PF13246">
    <property type="entry name" value="Cation_ATPase"/>
    <property type="match status" value="1"/>
</dbReference>
<feature type="transmembrane region" description="Helical" evidence="14">
    <location>
        <begin position="1162"/>
        <end position="1186"/>
    </location>
</feature>
<evidence type="ECO:0000256" key="10">
    <source>
        <dbReference type="ARBA" id="ARBA00022967"/>
    </source>
</evidence>
<dbReference type="PROSITE" id="PS00154">
    <property type="entry name" value="ATPASE_E1_E2"/>
    <property type="match status" value="1"/>
</dbReference>
<dbReference type="InterPro" id="IPR047819">
    <property type="entry name" value="P5A-ATPase_N"/>
</dbReference>
<keyword evidence="7" id="KW-0967">Endosome</keyword>
<dbReference type="SFLD" id="SFLDS00003">
    <property type="entry name" value="Haloacid_Dehalogenase"/>
    <property type="match status" value="1"/>
</dbReference>
<comment type="similarity">
    <text evidence="2 14">Belongs to the cation transport ATPase (P-type) (TC 3.A.3) family. Type V subfamily.</text>
</comment>
<organism evidence="17 18">
    <name type="scientific">Daphnia sinensis</name>
    <dbReference type="NCBI Taxonomy" id="1820382"/>
    <lineage>
        <taxon>Eukaryota</taxon>
        <taxon>Metazoa</taxon>
        <taxon>Ecdysozoa</taxon>
        <taxon>Arthropoda</taxon>
        <taxon>Crustacea</taxon>
        <taxon>Branchiopoda</taxon>
        <taxon>Diplostraca</taxon>
        <taxon>Cladocera</taxon>
        <taxon>Anomopoda</taxon>
        <taxon>Daphniidae</taxon>
        <taxon>Daphnia</taxon>
        <taxon>Daphnia similis group</taxon>
    </lineage>
</organism>
<evidence type="ECO:0000256" key="4">
    <source>
        <dbReference type="ARBA" id="ARBA00022692"/>
    </source>
</evidence>
<feature type="transmembrane region" description="Helical" evidence="14">
    <location>
        <begin position="402"/>
        <end position="422"/>
    </location>
</feature>
<name>A0AAD5L379_9CRUS</name>
<dbReference type="PANTHER" id="PTHR45630:SF8">
    <property type="entry name" value="CATION-TRANSPORTING ATPASE"/>
    <property type="match status" value="1"/>
</dbReference>
<dbReference type="InterPro" id="IPR036412">
    <property type="entry name" value="HAD-like_sf"/>
</dbReference>
<dbReference type="GO" id="GO:0005524">
    <property type="term" value="F:ATP binding"/>
    <property type="evidence" value="ECO:0007669"/>
    <property type="project" value="UniProtKB-UniRule"/>
</dbReference>
<keyword evidence="8 14" id="KW-0067">ATP-binding</keyword>
<dbReference type="InterPro" id="IPR044492">
    <property type="entry name" value="P_typ_ATPase_HD_dom"/>
</dbReference>
<dbReference type="GO" id="GO:0016887">
    <property type="term" value="F:ATP hydrolysis activity"/>
    <property type="evidence" value="ECO:0007669"/>
    <property type="project" value="InterPro"/>
</dbReference>
<dbReference type="Proteomes" id="UP000820818">
    <property type="component" value="Linkage Group LG1"/>
</dbReference>
<protein>
    <recommendedName>
        <fullName evidence="14">Cation-transporting ATPase</fullName>
        <ecNumber evidence="14">7.2.2.-</ecNumber>
    </recommendedName>
</protein>
<dbReference type="SUPFAM" id="SSF81653">
    <property type="entry name" value="Calcium ATPase, transduction domain A"/>
    <property type="match status" value="1"/>
</dbReference>
<dbReference type="SUPFAM" id="SSF81665">
    <property type="entry name" value="Calcium ATPase, transmembrane domain M"/>
    <property type="match status" value="1"/>
</dbReference>
<feature type="transmembrane region" description="Helical" evidence="14">
    <location>
        <begin position="41"/>
        <end position="60"/>
    </location>
</feature>
<dbReference type="GO" id="GO:0019829">
    <property type="term" value="F:ATPase-coupled monoatomic cation transmembrane transporter activity"/>
    <property type="evidence" value="ECO:0007669"/>
    <property type="project" value="UniProtKB-UniRule"/>
</dbReference>
<evidence type="ECO:0000256" key="14">
    <source>
        <dbReference type="RuleBase" id="RU362082"/>
    </source>
</evidence>
<gene>
    <name evidence="17" type="ORF">GHT06_009493</name>
</gene>
<dbReference type="Pfam" id="PF12409">
    <property type="entry name" value="P5-ATPase"/>
    <property type="match status" value="1"/>
</dbReference>
<evidence type="ECO:0000256" key="3">
    <source>
        <dbReference type="ARBA" id="ARBA00022553"/>
    </source>
</evidence>
<dbReference type="GO" id="GO:0140358">
    <property type="term" value="F:P-type transmembrane transporter activity"/>
    <property type="evidence" value="ECO:0007669"/>
    <property type="project" value="InterPro"/>
</dbReference>
<dbReference type="NCBIfam" id="TIGR01494">
    <property type="entry name" value="ATPase_P-type"/>
    <property type="match status" value="2"/>
</dbReference>
<keyword evidence="18" id="KW-1185">Reference proteome</keyword>
<reference evidence="17 18" key="1">
    <citation type="submission" date="2022-05" db="EMBL/GenBank/DDBJ databases">
        <title>A multi-omics perspective on studying reproductive biology in Daphnia sinensis.</title>
        <authorList>
            <person name="Jia J."/>
        </authorList>
    </citation>
    <scope>NUCLEOTIDE SEQUENCE [LARGE SCALE GENOMIC DNA]</scope>
    <source>
        <strain evidence="17 18">WSL</strain>
    </source>
</reference>
<dbReference type="NCBIfam" id="TIGR01657">
    <property type="entry name" value="P-ATPase-V"/>
    <property type="match status" value="1"/>
</dbReference>
<keyword evidence="4 14" id="KW-0812">Transmembrane</keyword>
<evidence type="ECO:0000256" key="7">
    <source>
        <dbReference type="ARBA" id="ARBA00022753"/>
    </source>
</evidence>
<dbReference type="GO" id="GO:0006874">
    <property type="term" value="P:intracellular calcium ion homeostasis"/>
    <property type="evidence" value="ECO:0007669"/>
    <property type="project" value="TreeGrafter"/>
</dbReference>
<comment type="catalytic activity">
    <reaction evidence="13 14">
        <text>ATP + H2O = ADP + phosphate + H(+)</text>
        <dbReference type="Rhea" id="RHEA:13065"/>
        <dbReference type="ChEBI" id="CHEBI:15377"/>
        <dbReference type="ChEBI" id="CHEBI:15378"/>
        <dbReference type="ChEBI" id="CHEBI:30616"/>
        <dbReference type="ChEBI" id="CHEBI:43474"/>
        <dbReference type="ChEBI" id="CHEBI:456216"/>
    </reaction>
</comment>
<evidence type="ECO:0000313" key="18">
    <source>
        <dbReference type="Proteomes" id="UP000820818"/>
    </source>
</evidence>
<dbReference type="AlphaFoldDB" id="A0AAD5L379"/>
<evidence type="ECO:0000259" key="15">
    <source>
        <dbReference type="Pfam" id="PF00122"/>
    </source>
</evidence>
<feature type="domain" description="P5B-type ATPase N-terminal" evidence="16">
    <location>
        <begin position="28"/>
        <end position="149"/>
    </location>
</feature>
<dbReference type="FunFam" id="3.40.1110.10:FF:000026">
    <property type="entry name" value="Cation-transporting ATPase"/>
    <property type="match status" value="1"/>
</dbReference>
<feature type="transmembrane region" description="Helical" evidence="14">
    <location>
        <begin position="230"/>
        <end position="250"/>
    </location>
</feature>
<dbReference type="Gene3D" id="2.70.150.10">
    <property type="entry name" value="Calcium-transporting ATPase, cytoplasmic transduction domain A"/>
    <property type="match status" value="1"/>
</dbReference>
<evidence type="ECO:0000256" key="13">
    <source>
        <dbReference type="ARBA" id="ARBA00049360"/>
    </source>
</evidence>